<evidence type="ECO:0000256" key="2">
    <source>
        <dbReference type="ARBA" id="ARBA00022692"/>
    </source>
</evidence>
<evidence type="ECO:0000313" key="13">
    <source>
        <dbReference type="Proteomes" id="UP001591681"/>
    </source>
</evidence>
<comment type="caution">
    <text evidence="12">The sequence shown here is derived from an EMBL/GenBank/DDBJ whole genome shotgun (WGS) entry which is preliminary data.</text>
</comment>
<dbReference type="AlphaFoldDB" id="A0ABD1KEL8"/>
<dbReference type="SUPFAM" id="SSF81321">
    <property type="entry name" value="Family A G protein-coupled receptor-like"/>
    <property type="match status" value="1"/>
</dbReference>
<evidence type="ECO:0000256" key="8">
    <source>
        <dbReference type="ARBA" id="ARBA00023224"/>
    </source>
</evidence>
<dbReference type="PROSITE" id="PS51257">
    <property type="entry name" value="PROKAR_LIPOPROTEIN"/>
    <property type="match status" value="1"/>
</dbReference>
<evidence type="ECO:0000259" key="11">
    <source>
        <dbReference type="PROSITE" id="PS50262"/>
    </source>
</evidence>
<dbReference type="Proteomes" id="UP001591681">
    <property type="component" value="Unassembled WGS sequence"/>
</dbReference>
<reference evidence="12 13" key="1">
    <citation type="submission" date="2024-09" db="EMBL/GenBank/DDBJ databases">
        <title>A chromosome-level genome assembly of Gray's grenadier anchovy, Coilia grayii.</title>
        <authorList>
            <person name="Fu Z."/>
        </authorList>
    </citation>
    <scope>NUCLEOTIDE SEQUENCE [LARGE SCALE GENOMIC DNA]</scope>
    <source>
        <strain evidence="12">G4</strain>
        <tissue evidence="12">Muscle</tissue>
    </source>
</reference>
<keyword evidence="8 9" id="KW-0807">Transducer</keyword>
<evidence type="ECO:0000256" key="3">
    <source>
        <dbReference type="ARBA" id="ARBA00022989"/>
    </source>
</evidence>
<proteinExistence type="inferred from homology"/>
<dbReference type="GO" id="GO:0016020">
    <property type="term" value="C:membrane"/>
    <property type="evidence" value="ECO:0007669"/>
    <property type="project" value="UniProtKB-SubCell"/>
</dbReference>
<keyword evidence="13" id="KW-1185">Reference proteome</keyword>
<feature type="transmembrane region" description="Helical" evidence="10">
    <location>
        <begin position="191"/>
        <end position="214"/>
    </location>
</feature>
<dbReference type="Pfam" id="PF00001">
    <property type="entry name" value="7tm_1"/>
    <property type="match status" value="1"/>
</dbReference>
<dbReference type="PROSITE" id="PS00237">
    <property type="entry name" value="G_PROTEIN_RECEP_F1_1"/>
    <property type="match status" value="1"/>
</dbReference>
<gene>
    <name evidence="12" type="ORF">ACEWY4_006754</name>
</gene>
<feature type="transmembrane region" description="Helical" evidence="10">
    <location>
        <begin position="146"/>
        <end position="170"/>
    </location>
</feature>
<dbReference type="EMBL" id="JBHFQA010000006">
    <property type="protein sequence ID" value="KAL2097547.1"/>
    <property type="molecule type" value="Genomic_DNA"/>
</dbReference>
<feature type="transmembrane region" description="Helical" evidence="10">
    <location>
        <begin position="43"/>
        <end position="62"/>
    </location>
</feature>
<keyword evidence="7" id="KW-0325">Glycoprotein</keyword>
<accession>A0ABD1KEL8</accession>
<feature type="transmembrane region" description="Helical" evidence="10">
    <location>
        <begin position="12"/>
        <end position="31"/>
    </location>
</feature>
<dbReference type="PRINTS" id="PR00237">
    <property type="entry name" value="GPCRRHODOPSN"/>
</dbReference>
<evidence type="ECO:0000256" key="6">
    <source>
        <dbReference type="ARBA" id="ARBA00023170"/>
    </source>
</evidence>
<feature type="transmembrane region" description="Helical" evidence="10">
    <location>
        <begin position="74"/>
        <end position="96"/>
    </location>
</feature>
<feature type="transmembrane region" description="Helical" evidence="10">
    <location>
        <begin position="220"/>
        <end position="244"/>
    </location>
</feature>
<dbReference type="InterPro" id="IPR017452">
    <property type="entry name" value="GPCR_Rhodpsn_7TM"/>
</dbReference>
<evidence type="ECO:0000256" key="10">
    <source>
        <dbReference type="SAM" id="Phobius"/>
    </source>
</evidence>
<protein>
    <recommendedName>
        <fullName evidence="11">G-protein coupled receptors family 1 profile domain-containing protein</fullName>
    </recommendedName>
</protein>
<evidence type="ECO:0000313" key="12">
    <source>
        <dbReference type="EMBL" id="KAL2097547.1"/>
    </source>
</evidence>
<keyword evidence="2 9" id="KW-0812">Transmembrane</keyword>
<dbReference type="InterPro" id="IPR000276">
    <property type="entry name" value="GPCR_Rhodpsn"/>
</dbReference>
<dbReference type="GO" id="GO:0004930">
    <property type="term" value="F:G protein-coupled receptor activity"/>
    <property type="evidence" value="ECO:0007669"/>
    <property type="project" value="UniProtKB-KW"/>
</dbReference>
<feature type="domain" description="G-protein coupled receptors family 1 profile" evidence="11">
    <location>
        <begin position="22"/>
        <end position="242"/>
    </location>
</feature>
<sequence>METLRQTDVIVQGVIFSIGMPAVSLACYAVIRLIRVDDITPVYVINVLLSDLLQVLIRPLLIQRVLERTDNNLSVRHFVFLLGLFGSVGFMFCITLERYVAVAHPLWYQKRHTIKRAVQICVVIWILILTITLLNEFLMNPQELNFRVYFMNSVLSLFVFMSLVMCYFGTWRKIRSVRSLPAQEKKRIMHLMGMVVGTYGVLFLPLCAVSAYMYVVQNFFFIPMYFASLLVQLNPMVDPFLYIFIRKDVNVRDHCCVTCLSC</sequence>
<evidence type="ECO:0000256" key="4">
    <source>
        <dbReference type="ARBA" id="ARBA00023040"/>
    </source>
</evidence>
<dbReference type="Gene3D" id="1.20.1070.10">
    <property type="entry name" value="Rhodopsin 7-helix transmembrane proteins"/>
    <property type="match status" value="1"/>
</dbReference>
<feature type="transmembrane region" description="Helical" evidence="10">
    <location>
        <begin position="117"/>
        <end position="134"/>
    </location>
</feature>
<comment type="subcellular location">
    <subcellularLocation>
        <location evidence="1">Membrane</location>
        <topology evidence="1">Multi-pass membrane protein</topology>
    </subcellularLocation>
</comment>
<name>A0ABD1KEL8_9TELE</name>
<evidence type="ECO:0000256" key="7">
    <source>
        <dbReference type="ARBA" id="ARBA00023180"/>
    </source>
</evidence>
<keyword evidence="6 9" id="KW-0675">Receptor</keyword>
<keyword evidence="4 9" id="KW-0297">G-protein coupled receptor</keyword>
<evidence type="ECO:0000256" key="9">
    <source>
        <dbReference type="RuleBase" id="RU000688"/>
    </source>
</evidence>
<dbReference type="PROSITE" id="PS50262">
    <property type="entry name" value="G_PROTEIN_RECEP_F1_2"/>
    <property type="match status" value="1"/>
</dbReference>
<comment type="similarity">
    <text evidence="9">Belongs to the G-protein coupled receptor 1 family.</text>
</comment>
<keyword evidence="5 10" id="KW-0472">Membrane</keyword>
<dbReference type="PANTHER" id="PTHR24232:SF85">
    <property type="entry name" value="G-PROTEIN COUPLED RECEPTOR 4"/>
    <property type="match status" value="1"/>
</dbReference>
<evidence type="ECO:0000256" key="5">
    <source>
        <dbReference type="ARBA" id="ARBA00023136"/>
    </source>
</evidence>
<keyword evidence="3 10" id="KW-1133">Transmembrane helix</keyword>
<evidence type="ECO:0000256" key="1">
    <source>
        <dbReference type="ARBA" id="ARBA00004141"/>
    </source>
</evidence>
<organism evidence="12 13">
    <name type="scientific">Coilia grayii</name>
    <name type="common">Gray's grenadier anchovy</name>
    <dbReference type="NCBI Taxonomy" id="363190"/>
    <lineage>
        <taxon>Eukaryota</taxon>
        <taxon>Metazoa</taxon>
        <taxon>Chordata</taxon>
        <taxon>Craniata</taxon>
        <taxon>Vertebrata</taxon>
        <taxon>Euteleostomi</taxon>
        <taxon>Actinopterygii</taxon>
        <taxon>Neopterygii</taxon>
        <taxon>Teleostei</taxon>
        <taxon>Clupei</taxon>
        <taxon>Clupeiformes</taxon>
        <taxon>Clupeoidei</taxon>
        <taxon>Engraulidae</taxon>
        <taxon>Coilinae</taxon>
        <taxon>Coilia</taxon>
    </lineage>
</organism>
<dbReference type="PANTHER" id="PTHR24232">
    <property type="entry name" value="G-PROTEIN COUPLED RECEPTOR"/>
    <property type="match status" value="1"/>
</dbReference>